<dbReference type="SUPFAM" id="SSF55486">
    <property type="entry name" value="Metalloproteases ('zincins'), catalytic domain"/>
    <property type="match status" value="1"/>
</dbReference>
<dbReference type="EMBL" id="JAVRBG010000009">
    <property type="protein sequence ID" value="MDT0294972.1"/>
    <property type="molecule type" value="Genomic_DNA"/>
</dbReference>
<feature type="signal peptide" evidence="2">
    <location>
        <begin position="1"/>
        <end position="22"/>
    </location>
</feature>
<dbReference type="Proteomes" id="UP001182991">
    <property type="component" value="Unassembled WGS sequence"/>
</dbReference>
<feature type="chain" id="PRO_5046039474" evidence="2">
    <location>
        <begin position="23"/>
        <end position="753"/>
    </location>
</feature>
<name>A0ABU2KJV6_9FLAO</name>
<dbReference type="InterPro" id="IPR013783">
    <property type="entry name" value="Ig-like_fold"/>
</dbReference>
<sequence>MKNKKITNLLLIMIALPTFVFAQNRNFWTESDVNEVNQNDIRESVTSINKFEVYNLNLATFKNEILQAPFRFQGITSDLELTFPVGNSNYQSFTMYKAQTMSDEMATKYPAISSYVGTSKDKKSSIRITLTAEGMFASVSTANGYLYINPYTSTGKEYQVFFRKNTVNNLDFTCLFDEQAEEEANASNNNTSNLADVNDSKLRSYRLAVAATGEYSSYHVGQTGNGGSSDAVKKQAVVAAIVAVVDRLNVIYERDAAVTFTLVDNENIIYLDGTTDPFDNNNTQVLINQSQTVIDGFVGTANYDIGHTFSTGAGGLAQLFSVCSNQGKARGVTGITAPIGDAYAVDFVAHEVGHQFSATHTFNSDTNSCGPNRTNATAVEPGSGSTIMAYAGLCAGENVQFSSDPHFHAVSINNIYTNVTLLSGSNCAQEINIANNAPSITSTPDYTIPYGTAFELTAQATDADGDNLTYCWEQIDNELAPAPPTTTSTQGAAFRSLSPMESPTRSFPNASSVNNGILTPTWEVIGNVARDYEFAVTVRDNNVVGGQSDRDDVSVSVANTGPFKVTSQNTSGLSYDQYETTEVTWDVAGTTGNGINTSTVDIYVSYNAGIDYDVLAASGVTNNGSAMVLMPAGQSSSICKLKIKGTNNVFYAVNEGFFRITNVLATDSNELSQLYSVYPNPNNGSFTINFNEASGEKYSAKVYDLRGRLISTSTISTSESLTKNINLNQPQSGIYILKVSNGSQESVKKLIVE</sequence>
<keyword evidence="5" id="KW-1185">Reference proteome</keyword>
<dbReference type="RefSeq" id="WP_311401902.1">
    <property type="nucleotide sequence ID" value="NZ_JAVRBG010000009.1"/>
</dbReference>
<keyword evidence="1 2" id="KW-0732">Signal</keyword>
<organism evidence="4 5">
    <name type="scientific">Mesonia ostreae</name>
    <dbReference type="NCBI Taxonomy" id="861110"/>
    <lineage>
        <taxon>Bacteria</taxon>
        <taxon>Pseudomonadati</taxon>
        <taxon>Bacteroidota</taxon>
        <taxon>Flavobacteriia</taxon>
        <taxon>Flavobacteriales</taxon>
        <taxon>Flavobacteriaceae</taxon>
        <taxon>Mesonia</taxon>
    </lineage>
</organism>
<accession>A0ABU2KJV6</accession>
<evidence type="ECO:0000313" key="5">
    <source>
        <dbReference type="Proteomes" id="UP001182991"/>
    </source>
</evidence>
<evidence type="ECO:0000256" key="2">
    <source>
        <dbReference type="SAM" id="SignalP"/>
    </source>
</evidence>
<dbReference type="Gene3D" id="2.60.40.10">
    <property type="entry name" value="Immunoglobulins"/>
    <property type="match status" value="1"/>
</dbReference>
<dbReference type="InterPro" id="IPR024079">
    <property type="entry name" value="MetalloPept_cat_dom_sf"/>
</dbReference>
<feature type="domain" description="Secretion system C-terminal sorting" evidence="3">
    <location>
        <begin position="677"/>
        <end position="752"/>
    </location>
</feature>
<comment type="caution">
    <text evidence="4">The sequence shown here is derived from an EMBL/GenBank/DDBJ whole genome shotgun (WGS) entry which is preliminary data.</text>
</comment>
<evidence type="ECO:0000313" key="4">
    <source>
        <dbReference type="EMBL" id="MDT0294972.1"/>
    </source>
</evidence>
<dbReference type="InterPro" id="IPR026444">
    <property type="entry name" value="Secre_tail"/>
</dbReference>
<dbReference type="NCBIfam" id="TIGR04183">
    <property type="entry name" value="Por_Secre_tail"/>
    <property type="match status" value="1"/>
</dbReference>
<proteinExistence type="predicted"/>
<evidence type="ECO:0000256" key="1">
    <source>
        <dbReference type="ARBA" id="ARBA00022729"/>
    </source>
</evidence>
<protein>
    <submittedName>
        <fullName evidence="4">M12 family metallo-peptidase</fullName>
    </submittedName>
</protein>
<dbReference type="Pfam" id="PF13583">
    <property type="entry name" value="Reprolysin_4"/>
    <property type="match status" value="1"/>
</dbReference>
<dbReference type="Gene3D" id="3.40.390.10">
    <property type="entry name" value="Collagenase (Catalytic Domain)"/>
    <property type="match status" value="1"/>
</dbReference>
<reference evidence="5" key="1">
    <citation type="submission" date="2023-07" db="EMBL/GenBank/DDBJ databases">
        <title>Isolating and identifying novel microbial strains from the Mariana Trench.</title>
        <authorList>
            <person name="Fu H."/>
        </authorList>
    </citation>
    <scope>NUCLEOTIDE SEQUENCE [LARGE SCALE GENOMIC DNA]</scope>
    <source>
        <strain evidence="5">T-y2</strain>
    </source>
</reference>
<gene>
    <name evidence="4" type="ORF">RLT85_10025</name>
</gene>
<evidence type="ECO:0000259" key="3">
    <source>
        <dbReference type="Pfam" id="PF18962"/>
    </source>
</evidence>
<dbReference type="Pfam" id="PF18962">
    <property type="entry name" value="Por_Secre_tail"/>
    <property type="match status" value="1"/>
</dbReference>